<feature type="transmembrane region" description="Helical" evidence="7">
    <location>
        <begin position="44"/>
        <end position="66"/>
    </location>
</feature>
<feature type="transmembrane region" description="Helical" evidence="7">
    <location>
        <begin position="273"/>
        <end position="294"/>
    </location>
</feature>
<gene>
    <name evidence="9" type="ORF">ACFO3J_18820</name>
</gene>
<dbReference type="RefSeq" id="WP_386430607.1">
    <property type="nucleotide sequence ID" value="NZ_JBHSBB010000013.1"/>
</dbReference>
<evidence type="ECO:0000256" key="7">
    <source>
        <dbReference type="SAM" id="Phobius"/>
    </source>
</evidence>
<dbReference type="InterPro" id="IPR050171">
    <property type="entry name" value="MFS_Transporters"/>
</dbReference>
<feature type="transmembrane region" description="Helical" evidence="7">
    <location>
        <begin position="341"/>
        <end position="364"/>
    </location>
</feature>
<dbReference type="PANTHER" id="PTHR23517:SF13">
    <property type="entry name" value="MAJOR FACILITATOR SUPERFAMILY MFS_1"/>
    <property type="match status" value="1"/>
</dbReference>
<accession>A0ABV8HNB9</accession>
<dbReference type="Gene3D" id="1.20.1250.20">
    <property type="entry name" value="MFS general substrate transporter like domains"/>
    <property type="match status" value="1"/>
</dbReference>
<feature type="transmembrane region" description="Helical" evidence="7">
    <location>
        <begin position="103"/>
        <end position="125"/>
    </location>
</feature>
<dbReference type="InterPro" id="IPR020846">
    <property type="entry name" value="MFS_dom"/>
</dbReference>
<name>A0ABV8HNB9_9ACTN</name>
<feature type="transmembrane region" description="Helical" evidence="7">
    <location>
        <begin position="78"/>
        <end position="97"/>
    </location>
</feature>
<evidence type="ECO:0000256" key="2">
    <source>
        <dbReference type="ARBA" id="ARBA00022448"/>
    </source>
</evidence>
<evidence type="ECO:0000256" key="5">
    <source>
        <dbReference type="ARBA" id="ARBA00022989"/>
    </source>
</evidence>
<feature type="domain" description="Major facilitator superfamily (MFS) profile" evidence="8">
    <location>
        <begin position="11"/>
        <end position="402"/>
    </location>
</feature>
<protein>
    <submittedName>
        <fullName evidence="9">MFS transporter</fullName>
    </submittedName>
</protein>
<feature type="transmembrane region" description="Helical" evidence="7">
    <location>
        <begin position="376"/>
        <end position="393"/>
    </location>
</feature>
<dbReference type="PANTHER" id="PTHR23517">
    <property type="entry name" value="RESISTANCE PROTEIN MDTM, PUTATIVE-RELATED-RELATED"/>
    <property type="match status" value="1"/>
</dbReference>
<evidence type="ECO:0000259" key="8">
    <source>
        <dbReference type="PROSITE" id="PS50850"/>
    </source>
</evidence>
<dbReference type="EMBL" id="JBHSBB010000013">
    <property type="protein sequence ID" value="MFC4033518.1"/>
    <property type="molecule type" value="Genomic_DNA"/>
</dbReference>
<organism evidence="9 10">
    <name type="scientific">Streptomyces polygonati</name>
    <dbReference type="NCBI Taxonomy" id="1617087"/>
    <lineage>
        <taxon>Bacteria</taxon>
        <taxon>Bacillati</taxon>
        <taxon>Actinomycetota</taxon>
        <taxon>Actinomycetes</taxon>
        <taxon>Kitasatosporales</taxon>
        <taxon>Streptomycetaceae</taxon>
        <taxon>Streptomyces</taxon>
    </lineage>
</organism>
<evidence type="ECO:0000256" key="1">
    <source>
        <dbReference type="ARBA" id="ARBA00004651"/>
    </source>
</evidence>
<evidence type="ECO:0000256" key="4">
    <source>
        <dbReference type="ARBA" id="ARBA00022692"/>
    </source>
</evidence>
<feature type="transmembrane region" description="Helical" evidence="7">
    <location>
        <begin position="244"/>
        <end position="266"/>
    </location>
</feature>
<evidence type="ECO:0000313" key="10">
    <source>
        <dbReference type="Proteomes" id="UP001595765"/>
    </source>
</evidence>
<feature type="transmembrane region" description="Helical" evidence="7">
    <location>
        <begin position="306"/>
        <end position="329"/>
    </location>
</feature>
<feature type="transmembrane region" description="Helical" evidence="7">
    <location>
        <begin position="211"/>
        <end position="232"/>
    </location>
</feature>
<dbReference type="Proteomes" id="UP001595765">
    <property type="component" value="Unassembled WGS sequence"/>
</dbReference>
<evidence type="ECO:0000256" key="3">
    <source>
        <dbReference type="ARBA" id="ARBA00022475"/>
    </source>
</evidence>
<comment type="caution">
    <text evidence="9">The sequence shown here is derived from an EMBL/GenBank/DDBJ whole genome shotgun (WGS) entry which is preliminary data.</text>
</comment>
<keyword evidence="10" id="KW-1185">Reference proteome</keyword>
<feature type="transmembrane region" description="Helical" evidence="7">
    <location>
        <begin position="137"/>
        <end position="158"/>
    </location>
</feature>
<evidence type="ECO:0000313" key="9">
    <source>
        <dbReference type="EMBL" id="MFC4033518.1"/>
    </source>
</evidence>
<keyword evidence="2" id="KW-0813">Transport</keyword>
<keyword evidence="6 7" id="KW-0472">Membrane</keyword>
<dbReference type="SUPFAM" id="SSF103473">
    <property type="entry name" value="MFS general substrate transporter"/>
    <property type="match status" value="1"/>
</dbReference>
<keyword evidence="3" id="KW-1003">Cell membrane</keyword>
<dbReference type="Pfam" id="PF07690">
    <property type="entry name" value="MFS_1"/>
    <property type="match status" value="1"/>
</dbReference>
<keyword evidence="4 7" id="KW-0812">Transmembrane</keyword>
<sequence length="446" mass="44619">MSSRLRLGPTASLVLLASIVVSLLAASSAPTPLYAVYQREWGFSPITTTVIFGVYALAVLAALLVFGRISDHIGRRPVLFAALAGQIVAMVVFAGAGSVDALLIARVVQGVSTGAALGAIGAGLLDIDRVRGAVANSFAPMSGTASGALVSGLIVQFLPSPTHLVYLLLLAVFVLQVLGVTLLRESVTRKPGALASMKPDIRLPRAARRPVAIAVPVLFAIWALAGFYGALAPSLTGVLLHSHAVVYGGLGLFALAGAGALSVLLLRGTSTRTAMVLGVVALIVGVAVTLLSVGSGGGGTASVVGFFIGTALAGFGFGGGFQGGIRLVVPVVEAHERAGVLSLLYVVSYLGMGVPAVIGGVLVVHGGGLLDTAREYGAAVIVLAAAALAGLLLSGRRAVRVRPGLVVAGSGPAAASGPVEVREPVTAAAHRAMGAAEAQPRPAGDR</sequence>
<evidence type="ECO:0000256" key="6">
    <source>
        <dbReference type="ARBA" id="ARBA00023136"/>
    </source>
</evidence>
<dbReference type="InterPro" id="IPR011701">
    <property type="entry name" value="MFS"/>
</dbReference>
<proteinExistence type="predicted"/>
<dbReference type="PROSITE" id="PS50850">
    <property type="entry name" value="MFS"/>
    <property type="match status" value="1"/>
</dbReference>
<keyword evidence="5 7" id="KW-1133">Transmembrane helix</keyword>
<comment type="subcellular location">
    <subcellularLocation>
        <location evidence="1">Cell membrane</location>
        <topology evidence="1">Multi-pass membrane protein</topology>
    </subcellularLocation>
</comment>
<dbReference type="InterPro" id="IPR036259">
    <property type="entry name" value="MFS_trans_sf"/>
</dbReference>
<feature type="transmembrane region" description="Helical" evidence="7">
    <location>
        <begin position="164"/>
        <end position="183"/>
    </location>
</feature>
<reference evidence="10" key="1">
    <citation type="journal article" date="2019" name="Int. J. Syst. Evol. Microbiol.">
        <title>The Global Catalogue of Microorganisms (GCM) 10K type strain sequencing project: providing services to taxonomists for standard genome sequencing and annotation.</title>
        <authorList>
            <consortium name="The Broad Institute Genomics Platform"/>
            <consortium name="The Broad Institute Genome Sequencing Center for Infectious Disease"/>
            <person name="Wu L."/>
            <person name="Ma J."/>
        </authorList>
    </citation>
    <scope>NUCLEOTIDE SEQUENCE [LARGE SCALE GENOMIC DNA]</scope>
    <source>
        <strain evidence="10">CGMCC 4.7237</strain>
    </source>
</reference>